<name>A0ABS7XKL1_9FLAO</name>
<gene>
    <name evidence="2" type="ORF">LB452_11435</name>
</gene>
<feature type="signal peptide" evidence="1">
    <location>
        <begin position="1"/>
        <end position="20"/>
    </location>
</feature>
<evidence type="ECO:0000256" key="1">
    <source>
        <dbReference type="SAM" id="SignalP"/>
    </source>
</evidence>
<feature type="chain" id="PRO_5045328571" evidence="1">
    <location>
        <begin position="21"/>
        <end position="766"/>
    </location>
</feature>
<dbReference type="EMBL" id="JAIQZE010000013">
    <property type="protein sequence ID" value="MBZ9779534.1"/>
    <property type="molecule type" value="Genomic_DNA"/>
</dbReference>
<evidence type="ECO:0000313" key="2">
    <source>
        <dbReference type="EMBL" id="MBZ9779534.1"/>
    </source>
</evidence>
<organism evidence="2 3">
    <name type="scientific">Psychroflexus longus</name>
    <dbReference type="NCBI Taxonomy" id="2873596"/>
    <lineage>
        <taxon>Bacteria</taxon>
        <taxon>Pseudomonadati</taxon>
        <taxon>Bacteroidota</taxon>
        <taxon>Flavobacteriia</taxon>
        <taxon>Flavobacteriales</taxon>
        <taxon>Flavobacteriaceae</taxon>
        <taxon>Psychroflexus</taxon>
    </lineage>
</organism>
<dbReference type="RefSeq" id="WP_224461870.1">
    <property type="nucleotide sequence ID" value="NZ_JAIQZE010000013.1"/>
</dbReference>
<comment type="caution">
    <text evidence="2">The sequence shown here is derived from an EMBL/GenBank/DDBJ whole genome shotgun (WGS) entry which is preliminary data.</text>
</comment>
<reference evidence="3" key="1">
    <citation type="submission" date="2023-07" db="EMBL/GenBank/DDBJ databases">
        <title>Novel species isolated from saline lakes on Tibetan Plateau.</title>
        <authorList>
            <person name="Lu H."/>
        </authorList>
    </citation>
    <scope>NUCLEOTIDE SEQUENCE [LARGE SCALE GENOMIC DNA]</scope>
    <source>
        <strain evidence="3">CAK8W</strain>
    </source>
</reference>
<protein>
    <submittedName>
        <fullName evidence="2">DUF5686 family protein</fullName>
    </submittedName>
</protein>
<dbReference type="Proteomes" id="UP001199314">
    <property type="component" value="Unassembled WGS sequence"/>
</dbReference>
<keyword evidence="1" id="KW-0732">Signal</keyword>
<sequence>MKIQHLFSFLFFAIVLNSYAQSSVNGRIRDNSNEKNFISNAVLITNQQRYFFSDYNGEFSEELNQGEFIDKVISKGFESLEIFEDFSNLKMIPKESIDAKEIEASRIDSLSKNHSFSTNYKFKSLSKTRITNQKSDFVLRKDIDLRLTGQEGLQQKFNAISVDGIDEVVPKMVNKDIFSFNWFQTHVEIFDERFVSPFNRFNSVNYEFYSIYETSEFEVIQFEPILKGFQRSFKGILLLNKSTSKFEKIQVTLDADFRLNMITIFDLDTGLPKDISLDIYPGTGGTKLSFFGGGMSFGRIQKKNPDDEAVLKHKQIYYDFVAENSVSPFPKSLSKVLEDKNETIPDAYWENFNFSFISEREQNTEDLETYVKEENIKNRVKRISAFDAGYFPIGIVDVDLTRLVKANNYEGLRLGLGLQTNQSFSEKYRLGGFTAYGTQDGNFKYGFNAGMLINPDSATWFNAFYDNDIEEVGMNNYLTDQRVYSLFEPRLVNITFFYKYEKYGLSLQHNFSPQLISEFKVDKSNISQTRDYAFLNNGDVFENYNLTTATFGLRWTPNYSYSKVGKRIYINNTSAPEVSAQVSQSFNGVMDGDFNFTKMSAKIDYDFIHSWGSVSSVELGGDLGFGDIPLMHTFHAFPNSPNKAGIFNRFSVAGVKSFETMYFNEFFSTKLATLHMKHRLAPFKISNTIQPELVLISRHAIGDFDNPEQHQNISFNDLSQGYNEAGFELNKLLFGFGLSFAYRYGAYHLPDLEDNVSFKFTFYLKL</sequence>
<proteinExistence type="predicted"/>
<accession>A0ABS7XKL1</accession>
<keyword evidence="3" id="KW-1185">Reference proteome</keyword>
<evidence type="ECO:0000313" key="3">
    <source>
        <dbReference type="Proteomes" id="UP001199314"/>
    </source>
</evidence>